<feature type="compositionally biased region" description="Polar residues" evidence="1">
    <location>
        <begin position="676"/>
        <end position="688"/>
    </location>
</feature>
<protein>
    <recommendedName>
        <fullName evidence="4">DUF4806 domain-containing protein</fullName>
    </recommendedName>
</protein>
<reference evidence="2" key="1">
    <citation type="submission" date="2021-12" db="EMBL/GenBank/DDBJ databases">
        <authorList>
            <person name="King R."/>
        </authorList>
    </citation>
    <scope>NUCLEOTIDE SEQUENCE</scope>
</reference>
<evidence type="ECO:0000256" key="1">
    <source>
        <dbReference type="SAM" id="MobiDB-lite"/>
    </source>
</evidence>
<evidence type="ECO:0000313" key="2">
    <source>
        <dbReference type="EMBL" id="CAH0551339.1"/>
    </source>
</evidence>
<keyword evidence="3" id="KW-1185">Reference proteome</keyword>
<dbReference type="EMBL" id="OV121133">
    <property type="protein sequence ID" value="CAH0551339.1"/>
    <property type="molecule type" value="Genomic_DNA"/>
</dbReference>
<evidence type="ECO:0008006" key="4">
    <source>
        <dbReference type="Google" id="ProtNLM"/>
    </source>
</evidence>
<sequence length="1001" mass="115357">MDKFSRVSDRQKRRLIKKELSNLTKKKCEYNLSNGVSDMSSSQAEPLPVCDLIETPLDGDMIFDSSDSIKNNSKNTPIDIPPLIPKTLNSLQLRQDFFPSCRFTLSESNNQTNQVYDKNELLKSDLRKWTIDHNISHSAINALLKILNKNMENALPTDVRTLVQTPKNISKEFEQLSENQTYVHFGFKEGLTRSIKTYFKNYPQSVKININVDGLPLTKSSASQFWPILGCLVENFNTEPFAIGIFHGKTKPQDANNYLRKFVEEALILLNNGLFIDNKRINVQINAFICDTPAKSFICGTKGHSGYFACTKCIQEGDFVQNRVTYPETNCTLRTNESFRNKLQPEYHRFTSILEQLNIDMVVQIPLDYMHLICLGVVKRQLQFWVQGKCNIRLKPPLLKEAESRISSFRNLFLQEFSRKARSLSEVDRWKATEFRVFLLYTGGVVMKDLLAENIYRHFLCLIVAIRILVDENKLKTYGNYANELLLFFVKKYGSIYGMESLSFNVHNLIHLYNDVQNFGALDKFSAFKFENFMYSLKKKLKQSSRPLEQISNRIYEENAVTTFSNNDEEIDYPIIQFNKIIEFMAFAVVIFADGTVSEIPTSWLTPDHKKCFWPDGKNCYFLMKSGKLPEKNWSCHEVRVECYCDSLEKARRKAENSDYTTGDEALGRGCRSPVKNKQYSSSSSEAGLTSDEFSPPPLFEARTVIGKGKPLKQNIEKKKQLTTEYNEGRMSIEDMPIIFEENNESEATIGKLFIFSVNAYYLLNIVILTASFEREEPSDDTNPGAAIANAENSCAATANIEINEYVVSETSESLEGQSEVDEFINNLQNQNDPNTLNLSNETLLENILRYNIKIFFIVKGIKEKLDKLNINNNTKSKIFEYFDDTLPIKTEAEYNQFNEYLENSKNKENFSLYVKLIGGNNEKQIITNILQRIFDNSFAEKLSWLGYRNHIKLAGTNIMKIVTDYIKSMNIQESTIRTYASDWLKFAKQRRDRNEKKENK</sequence>
<dbReference type="PANTHER" id="PTHR33053">
    <property type="entry name" value="PROTEIN, PUTATIVE-RELATED"/>
    <property type="match status" value="1"/>
</dbReference>
<name>A0A9P0AVM0_BRAAE</name>
<dbReference type="Proteomes" id="UP001154078">
    <property type="component" value="Chromosome 2"/>
</dbReference>
<feature type="region of interest" description="Disordered" evidence="1">
    <location>
        <begin position="655"/>
        <end position="693"/>
    </location>
</feature>
<accession>A0A9P0AVM0</accession>
<gene>
    <name evidence="2" type="ORF">MELIAE_LOCUS3975</name>
</gene>
<dbReference type="OrthoDB" id="6576929at2759"/>
<organism evidence="2 3">
    <name type="scientific">Brassicogethes aeneus</name>
    <name type="common">Rape pollen beetle</name>
    <name type="synonym">Meligethes aeneus</name>
    <dbReference type="NCBI Taxonomy" id="1431903"/>
    <lineage>
        <taxon>Eukaryota</taxon>
        <taxon>Metazoa</taxon>
        <taxon>Ecdysozoa</taxon>
        <taxon>Arthropoda</taxon>
        <taxon>Hexapoda</taxon>
        <taxon>Insecta</taxon>
        <taxon>Pterygota</taxon>
        <taxon>Neoptera</taxon>
        <taxon>Endopterygota</taxon>
        <taxon>Coleoptera</taxon>
        <taxon>Polyphaga</taxon>
        <taxon>Cucujiformia</taxon>
        <taxon>Nitidulidae</taxon>
        <taxon>Meligethinae</taxon>
        <taxon>Brassicogethes</taxon>
    </lineage>
</organism>
<evidence type="ECO:0000313" key="3">
    <source>
        <dbReference type="Proteomes" id="UP001154078"/>
    </source>
</evidence>
<proteinExistence type="predicted"/>
<dbReference type="AlphaFoldDB" id="A0A9P0AVM0"/>